<protein>
    <submittedName>
        <fullName evidence="1">PI-PLC X domain-containing protein</fullName>
    </submittedName>
</protein>
<comment type="caution">
    <text evidence="1">The sequence shown here is derived from an EMBL/GenBank/DDBJ whole genome shotgun (WGS) entry which is preliminary data.</text>
</comment>
<gene>
    <name evidence="1" type="ORF">OWV82_016874</name>
</gene>
<dbReference type="EMBL" id="CM051402">
    <property type="protein sequence ID" value="KAJ4710724.1"/>
    <property type="molecule type" value="Genomic_DNA"/>
</dbReference>
<evidence type="ECO:0000313" key="2">
    <source>
        <dbReference type="Proteomes" id="UP001164539"/>
    </source>
</evidence>
<sequence length="359" mass="39678">MGGLRNLLSITSACFSVVATAFACSNGQCKLGDECSSDGDCAAGLYCFSCSSEFEGSRCVRSSFTDQFKLLNNSLPFNKYAFLTTHNSFAISGEPSRTGVPRITFSNQEDNITQQLNNGVRALMLDTYDFEDDIWLCHSFQGKCFEITAFEPARDTFKEIEAFLSANPSEVVTLILEDYVETPNGLTKVFSESGLSKYWFPVSKMPQNGQDWPLVKDMVASNERLVVFTSKKDKQEREGIAYQWNFMVENQYGDDGMEPGSCSNRGESAPLNDNTKSLVLVNYFGSVPIDQLSCEYNSKELTDMLQTCHGAAGNRWANFVAVDYYKRSDGGGAFQAVDTLNGELLCGCNDVHGCAVRRS</sequence>
<organism evidence="1 2">
    <name type="scientific">Melia azedarach</name>
    <name type="common">Chinaberry tree</name>
    <dbReference type="NCBI Taxonomy" id="155640"/>
    <lineage>
        <taxon>Eukaryota</taxon>
        <taxon>Viridiplantae</taxon>
        <taxon>Streptophyta</taxon>
        <taxon>Embryophyta</taxon>
        <taxon>Tracheophyta</taxon>
        <taxon>Spermatophyta</taxon>
        <taxon>Magnoliopsida</taxon>
        <taxon>eudicotyledons</taxon>
        <taxon>Gunneridae</taxon>
        <taxon>Pentapetalae</taxon>
        <taxon>rosids</taxon>
        <taxon>malvids</taxon>
        <taxon>Sapindales</taxon>
        <taxon>Meliaceae</taxon>
        <taxon>Melia</taxon>
    </lineage>
</organism>
<name>A0ACC1XH20_MELAZ</name>
<accession>A0ACC1XH20</accession>
<keyword evidence="2" id="KW-1185">Reference proteome</keyword>
<reference evidence="1 2" key="1">
    <citation type="journal article" date="2023" name="Science">
        <title>Complex scaffold remodeling in plant triterpene biosynthesis.</title>
        <authorList>
            <person name="De La Pena R."/>
            <person name="Hodgson H."/>
            <person name="Liu J.C."/>
            <person name="Stephenson M.J."/>
            <person name="Martin A.C."/>
            <person name="Owen C."/>
            <person name="Harkess A."/>
            <person name="Leebens-Mack J."/>
            <person name="Jimenez L.E."/>
            <person name="Osbourn A."/>
            <person name="Sattely E.S."/>
        </authorList>
    </citation>
    <scope>NUCLEOTIDE SEQUENCE [LARGE SCALE GENOMIC DNA]</scope>
    <source>
        <strain evidence="2">cv. JPN11</strain>
        <tissue evidence="1">Leaf</tissue>
    </source>
</reference>
<proteinExistence type="predicted"/>
<dbReference type="Proteomes" id="UP001164539">
    <property type="component" value="Chromosome 9"/>
</dbReference>
<evidence type="ECO:0000313" key="1">
    <source>
        <dbReference type="EMBL" id="KAJ4710724.1"/>
    </source>
</evidence>